<sequence>MARDLRTYSSYRQMLNRCLNTNNHNYYLYGGRGIKICDRWLESYSNFLEDMGIRPEGMTLDRKDNDGDYCLDNCKWSTHVEQCYNRASSHWLIFHYDNHHQYTDAELINYSALPELNGLIEELQATYPLSRIKGGVKFISNLSGVATFVLLKELSDKDLPIGTKVNQLTLVKPIEVGVKNLIVYEWRCDCGNTVTGKCHHVVNGDRKSCGCHRQTRL</sequence>
<proteinExistence type="predicted"/>
<dbReference type="OrthoDB" id="8611at10239"/>
<accession>A0A1B2IE99</accession>
<dbReference type="EMBL" id="KX397369">
    <property type="protein sequence ID" value="ANZ49606.1"/>
    <property type="molecule type" value="Genomic_DNA"/>
</dbReference>
<name>A0A1B2IE99_9CAUD</name>
<gene>
    <name evidence="1" type="ORF">KWAN_254</name>
</gene>
<dbReference type="Proteomes" id="UP000202923">
    <property type="component" value="Genome"/>
</dbReference>
<protein>
    <submittedName>
        <fullName evidence="1">Putative AP2 domain protein</fullName>
    </submittedName>
</protein>
<reference evidence="1 2" key="1">
    <citation type="submission" date="2016-06" db="EMBL/GenBank/DDBJ databases">
        <authorList>
            <person name="Kjaerup R.B."/>
            <person name="Dalgaard T.S."/>
            <person name="Juul-Madsen H.R."/>
        </authorList>
    </citation>
    <scope>NUCLEOTIDE SEQUENCE [LARGE SCALE GENOMIC DNA]</scope>
</reference>
<dbReference type="GeneID" id="29062098"/>
<organism evidence="1 2">
    <name type="scientific">Erwinia phage vB_EamM_Kwan</name>
    <dbReference type="NCBI Taxonomy" id="1883374"/>
    <lineage>
        <taxon>Viruses</taxon>
        <taxon>Duplodnaviria</taxon>
        <taxon>Heunggongvirae</taxon>
        <taxon>Uroviricota</taxon>
        <taxon>Caudoviricetes</taxon>
        <taxon>Chimalliviridae</taxon>
        <taxon>Wellingtonvirus</taxon>
        <taxon>Wellingtonvirus wellington</taxon>
    </lineage>
</organism>
<dbReference type="RefSeq" id="YP_009278859.1">
    <property type="nucleotide sequence ID" value="NC_031010.1"/>
</dbReference>
<evidence type="ECO:0000313" key="2">
    <source>
        <dbReference type="Proteomes" id="UP000202923"/>
    </source>
</evidence>
<evidence type="ECO:0000313" key="1">
    <source>
        <dbReference type="EMBL" id="ANZ49606.1"/>
    </source>
</evidence>
<dbReference type="KEGG" id="vg:29062098"/>